<name>A0AAD7HEJ1_9AGAR</name>
<proteinExistence type="predicted"/>
<sequence length="325" mass="35060">MTSVGTACKMNKPGYYGKGSIEPFAGIDTVYDVLQYVAKTHDTCDALGWCDIVDIHEEAKEVTKTVDGKEVKETKKWKYFQLSGYKYITYIGLKDQVNEIVRGLVDLGLTTDDVCNIYAATRWVSFLVSFASVWGATRLRLPFVSLSGWVGPRVGAQLFGSLPVAVDKHTVEWGLVRMRTASPLQRILSPLPPCCGACTAPTRCCLHIHVDLARAAPPLPTGYSTFPKSNSAPLGSVQSQGYGAAADRGIRVRGMGSGVNGTHAGGARSQLSIMWACDGARCQGLGDEVTAANQSRCVGNVFTRGLGYALRLDPARREALLVHLI</sequence>
<protein>
    <submittedName>
        <fullName evidence="1">Uncharacterized protein</fullName>
    </submittedName>
</protein>
<dbReference type="EMBL" id="JARKIB010000259">
    <property type="protein sequence ID" value="KAJ7718927.1"/>
    <property type="molecule type" value="Genomic_DNA"/>
</dbReference>
<dbReference type="AlphaFoldDB" id="A0AAD7HEJ1"/>
<accession>A0AAD7HEJ1</accession>
<evidence type="ECO:0000313" key="2">
    <source>
        <dbReference type="Proteomes" id="UP001215598"/>
    </source>
</evidence>
<dbReference type="Proteomes" id="UP001215598">
    <property type="component" value="Unassembled WGS sequence"/>
</dbReference>
<keyword evidence="2" id="KW-1185">Reference proteome</keyword>
<comment type="caution">
    <text evidence="1">The sequence shown here is derived from an EMBL/GenBank/DDBJ whole genome shotgun (WGS) entry which is preliminary data.</text>
</comment>
<evidence type="ECO:0000313" key="1">
    <source>
        <dbReference type="EMBL" id="KAJ7718927.1"/>
    </source>
</evidence>
<dbReference type="SUPFAM" id="SSF56801">
    <property type="entry name" value="Acetyl-CoA synthetase-like"/>
    <property type="match status" value="1"/>
</dbReference>
<gene>
    <name evidence="1" type="ORF">B0H16DRAFT_1475282</name>
</gene>
<organism evidence="1 2">
    <name type="scientific">Mycena metata</name>
    <dbReference type="NCBI Taxonomy" id="1033252"/>
    <lineage>
        <taxon>Eukaryota</taxon>
        <taxon>Fungi</taxon>
        <taxon>Dikarya</taxon>
        <taxon>Basidiomycota</taxon>
        <taxon>Agaricomycotina</taxon>
        <taxon>Agaricomycetes</taxon>
        <taxon>Agaricomycetidae</taxon>
        <taxon>Agaricales</taxon>
        <taxon>Marasmiineae</taxon>
        <taxon>Mycenaceae</taxon>
        <taxon>Mycena</taxon>
    </lineage>
</organism>
<reference evidence="1" key="1">
    <citation type="submission" date="2023-03" db="EMBL/GenBank/DDBJ databases">
        <title>Massive genome expansion in bonnet fungi (Mycena s.s.) driven by repeated elements and novel gene families across ecological guilds.</title>
        <authorList>
            <consortium name="Lawrence Berkeley National Laboratory"/>
            <person name="Harder C.B."/>
            <person name="Miyauchi S."/>
            <person name="Viragh M."/>
            <person name="Kuo A."/>
            <person name="Thoen E."/>
            <person name="Andreopoulos B."/>
            <person name="Lu D."/>
            <person name="Skrede I."/>
            <person name="Drula E."/>
            <person name="Henrissat B."/>
            <person name="Morin E."/>
            <person name="Kohler A."/>
            <person name="Barry K."/>
            <person name="LaButti K."/>
            <person name="Morin E."/>
            <person name="Salamov A."/>
            <person name="Lipzen A."/>
            <person name="Mereny Z."/>
            <person name="Hegedus B."/>
            <person name="Baldrian P."/>
            <person name="Stursova M."/>
            <person name="Weitz H."/>
            <person name="Taylor A."/>
            <person name="Grigoriev I.V."/>
            <person name="Nagy L.G."/>
            <person name="Martin F."/>
            <person name="Kauserud H."/>
        </authorList>
    </citation>
    <scope>NUCLEOTIDE SEQUENCE</scope>
    <source>
        <strain evidence="1">CBHHK182m</strain>
    </source>
</reference>